<dbReference type="CDD" id="cd11586">
    <property type="entry name" value="VbhA_like"/>
    <property type="match status" value="1"/>
</dbReference>
<sequence length="110" mass="12693">MKKLTIRLDSDIHKLLKLNCIEKDVSINEFITNLIKLNIPDFDNQMAIAKEINENNSSFNTKGIEYIKATMAYENLDVPEDTLKIIKGNISGKYSNDEARRLILEKHRLV</sequence>
<reference evidence="1 2" key="1">
    <citation type="submission" date="2019-03" db="EMBL/GenBank/DDBJ databases">
        <title>Genomic Encyclopedia of Type Strains, Phase IV (KMG-IV): sequencing the most valuable type-strain genomes for metagenomic binning, comparative biology and taxonomic classification.</title>
        <authorList>
            <person name="Goeker M."/>
        </authorList>
    </citation>
    <scope>NUCLEOTIDE SEQUENCE [LARGE SCALE GENOMIC DNA]</scope>
    <source>
        <strain evidence="1 2">DSM 24629</strain>
    </source>
</reference>
<dbReference type="InterPro" id="IPR008651">
    <property type="entry name" value="Uncharacterised_HicB"/>
</dbReference>
<dbReference type="InterPro" id="IPR033788">
    <property type="entry name" value="VbhA-like"/>
</dbReference>
<dbReference type="InterPro" id="IPR013321">
    <property type="entry name" value="Arc_rbn_hlx_hlx"/>
</dbReference>
<protein>
    <submittedName>
        <fullName evidence="1">HicB-like protein involved in pilus formation</fullName>
    </submittedName>
</protein>
<name>A0A4R3MN48_9FIRM</name>
<dbReference type="InterPro" id="IPR010985">
    <property type="entry name" value="Ribbon_hlx_hlx"/>
</dbReference>
<dbReference type="RefSeq" id="WP_165878558.1">
    <property type="nucleotide sequence ID" value="NZ_SMAL01000007.1"/>
</dbReference>
<dbReference type="Pfam" id="PF05534">
    <property type="entry name" value="HicB"/>
    <property type="match status" value="1"/>
</dbReference>
<dbReference type="Proteomes" id="UP000294902">
    <property type="component" value="Unassembled WGS sequence"/>
</dbReference>
<proteinExistence type="predicted"/>
<dbReference type="EMBL" id="SMAL01000007">
    <property type="protein sequence ID" value="TCT14042.1"/>
    <property type="molecule type" value="Genomic_DNA"/>
</dbReference>
<accession>A0A4R3MN48</accession>
<comment type="caution">
    <text evidence="1">The sequence shown here is derived from an EMBL/GenBank/DDBJ whole genome shotgun (WGS) entry which is preliminary data.</text>
</comment>
<evidence type="ECO:0000313" key="1">
    <source>
        <dbReference type="EMBL" id="TCT14042.1"/>
    </source>
</evidence>
<dbReference type="SUPFAM" id="SSF47598">
    <property type="entry name" value="Ribbon-helix-helix"/>
    <property type="match status" value="1"/>
</dbReference>
<dbReference type="GO" id="GO:0006355">
    <property type="term" value="P:regulation of DNA-templated transcription"/>
    <property type="evidence" value="ECO:0007669"/>
    <property type="project" value="InterPro"/>
</dbReference>
<keyword evidence="2" id="KW-1185">Reference proteome</keyword>
<dbReference type="Gene3D" id="1.10.1220.10">
    <property type="entry name" value="Met repressor-like"/>
    <property type="match status" value="1"/>
</dbReference>
<organism evidence="1 2">
    <name type="scientific">Natranaerovirga pectinivora</name>
    <dbReference type="NCBI Taxonomy" id="682400"/>
    <lineage>
        <taxon>Bacteria</taxon>
        <taxon>Bacillati</taxon>
        <taxon>Bacillota</taxon>
        <taxon>Clostridia</taxon>
        <taxon>Lachnospirales</taxon>
        <taxon>Natranaerovirgaceae</taxon>
        <taxon>Natranaerovirga</taxon>
    </lineage>
</organism>
<gene>
    <name evidence="1" type="ORF">EDC18_107111</name>
</gene>
<dbReference type="AlphaFoldDB" id="A0A4R3MN48"/>
<evidence type="ECO:0000313" key="2">
    <source>
        <dbReference type="Proteomes" id="UP000294902"/>
    </source>
</evidence>